<keyword evidence="9" id="KW-1185">Reference proteome</keyword>
<reference evidence="8" key="1">
    <citation type="submission" date="2020-11" db="EMBL/GenBank/DDBJ databases">
        <authorList>
            <person name="Tran Van P."/>
        </authorList>
    </citation>
    <scope>NUCLEOTIDE SEQUENCE</scope>
</reference>
<comment type="function">
    <text evidence="7">Small GTPase required for proper nuclear import of RNA polymerase II and III (RNAPII and RNAPIII). May act at an RNAP assembly step prior to nuclear import.</text>
</comment>
<dbReference type="InterPro" id="IPR004130">
    <property type="entry name" value="Gpn"/>
</dbReference>
<evidence type="ECO:0000256" key="3">
    <source>
        <dbReference type="ARBA" id="ARBA00014587"/>
    </source>
</evidence>
<dbReference type="EMBL" id="OC918983">
    <property type="protein sequence ID" value="CAD7650494.1"/>
    <property type="molecule type" value="Genomic_DNA"/>
</dbReference>
<evidence type="ECO:0000256" key="1">
    <source>
        <dbReference type="ARBA" id="ARBA00002411"/>
    </source>
</evidence>
<evidence type="ECO:0000256" key="5">
    <source>
        <dbReference type="ARBA" id="ARBA00022801"/>
    </source>
</evidence>
<dbReference type="GO" id="GO:0005525">
    <property type="term" value="F:GTP binding"/>
    <property type="evidence" value="ECO:0007669"/>
    <property type="project" value="UniProtKB-KW"/>
</dbReference>
<dbReference type="OrthoDB" id="5839at2759"/>
<dbReference type="AlphaFoldDB" id="A0A7R9QMP2"/>
<dbReference type="GO" id="GO:0003924">
    <property type="term" value="F:GTPase activity"/>
    <property type="evidence" value="ECO:0007669"/>
    <property type="project" value="TreeGrafter"/>
</dbReference>
<gene>
    <name evidence="8" type="ORF">ONB1V03_LOCUS7838</name>
</gene>
<evidence type="ECO:0000256" key="6">
    <source>
        <dbReference type="ARBA" id="ARBA00023134"/>
    </source>
</evidence>
<dbReference type="SUPFAM" id="SSF52540">
    <property type="entry name" value="P-loop containing nucleoside triphosphate hydrolases"/>
    <property type="match status" value="2"/>
</dbReference>
<dbReference type="Proteomes" id="UP000728032">
    <property type="component" value="Unassembled WGS sequence"/>
</dbReference>
<sequence>MVRFAQVIIGPAGSGKSSYVSAMVRHGQALNRTIDAFNLDPAAEHFDYNPIADVRQLISVEDIMNDEELSYGPNGALIFAMEYLLENMDWFEEQADGPNGALIFAMEYLLENMDWFEEQLGDVDNDYILIDTAGQIELSTHLNVMSRLIRFLQAHDFRVCAIFLLDSQFISDISKFFSALMVSLSAMISLEVPIVNLLTKTDLLDTTARRRLESFLEPDSYLLENQSFDKWGQKYRKLTEAFGKLVDDYSLIKFMPINVLDEDSLNDVLLTVDNAMQFDEEQEVKIRDFDEPEGDQNEANSEDT</sequence>
<protein>
    <recommendedName>
        <fullName evidence="3 7">GPN-loop GTPase 3</fullName>
    </recommendedName>
</protein>
<dbReference type="PANTHER" id="PTHR21231:SF7">
    <property type="entry name" value="GPN-LOOP GTPASE 3"/>
    <property type="match status" value="1"/>
</dbReference>
<dbReference type="Gene3D" id="3.40.50.300">
    <property type="entry name" value="P-loop containing nucleotide triphosphate hydrolases"/>
    <property type="match status" value="2"/>
</dbReference>
<evidence type="ECO:0000256" key="7">
    <source>
        <dbReference type="RuleBase" id="RU365059"/>
    </source>
</evidence>
<dbReference type="EMBL" id="CAJPVJ010004158">
    <property type="protein sequence ID" value="CAG2168348.1"/>
    <property type="molecule type" value="Genomic_DNA"/>
</dbReference>
<name>A0A7R9QMP2_9ACAR</name>
<dbReference type="PANTHER" id="PTHR21231">
    <property type="entry name" value="XPA-BINDING PROTEIN 1-RELATED"/>
    <property type="match status" value="1"/>
</dbReference>
<dbReference type="CDD" id="cd17872">
    <property type="entry name" value="GPN3"/>
    <property type="match status" value="1"/>
</dbReference>
<evidence type="ECO:0000256" key="4">
    <source>
        <dbReference type="ARBA" id="ARBA00022741"/>
    </source>
</evidence>
<organism evidence="8">
    <name type="scientific">Oppiella nova</name>
    <dbReference type="NCBI Taxonomy" id="334625"/>
    <lineage>
        <taxon>Eukaryota</taxon>
        <taxon>Metazoa</taxon>
        <taxon>Ecdysozoa</taxon>
        <taxon>Arthropoda</taxon>
        <taxon>Chelicerata</taxon>
        <taxon>Arachnida</taxon>
        <taxon>Acari</taxon>
        <taxon>Acariformes</taxon>
        <taxon>Sarcoptiformes</taxon>
        <taxon>Oribatida</taxon>
        <taxon>Brachypylina</taxon>
        <taxon>Oppioidea</taxon>
        <taxon>Oppiidae</taxon>
        <taxon>Oppiella</taxon>
    </lineage>
</organism>
<dbReference type="InterPro" id="IPR027417">
    <property type="entry name" value="P-loop_NTPase"/>
</dbReference>
<comment type="similarity">
    <text evidence="2 7">Belongs to the GPN-loop GTPase family.</text>
</comment>
<comment type="function">
    <text evidence="1">Small GTPase required for proper localization of RNA polymerase II (RNAPII). May act at an RNAP assembly step prior to nuclear import.</text>
</comment>
<comment type="subunit">
    <text evidence="7">Binds to RNA polymerase II (RNAPII).</text>
</comment>
<dbReference type="InterPro" id="IPR030228">
    <property type="entry name" value="Gpn3"/>
</dbReference>
<evidence type="ECO:0000256" key="2">
    <source>
        <dbReference type="ARBA" id="ARBA00005290"/>
    </source>
</evidence>
<evidence type="ECO:0000313" key="8">
    <source>
        <dbReference type="EMBL" id="CAD7650494.1"/>
    </source>
</evidence>
<evidence type="ECO:0000313" key="9">
    <source>
        <dbReference type="Proteomes" id="UP000728032"/>
    </source>
</evidence>
<dbReference type="Pfam" id="PF03029">
    <property type="entry name" value="ATP_bind_1"/>
    <property type="match status" value="2"/>
</dbReference>
<accession>A0A7R9QMP2</accession>
<keyword evidence="4 7" id="KW-0547">Nucleotide-binding</keyword>
<proteinExistence type="inferred from homology"/>
<keyword evidence="6 7" id="KW-0342">GTP-binding</keyword>
<keyword evidence="5 7" id="KW-0378">Hydrolase</keyword>